<keyword evidence="3 5" id="KW-1133">Transmembrane helix</keyword>
<dbReference type="STRING" id="660518.SAMN05216218_12728"/>
<proteinExistence type="predicted"/>
<evidence type="ECO:0000256" key="1">
    <source>
        <dbReference type="ARBA" id="ARBA00004141"/>
    </source>
</evidence>
<evidence type="ECO:0000313" key="7">
    <source>
        <dbReference type="EMBL" id="SDG36810.1"/>
    </source>
</evidence>
<keyword evidence="2 5" id="KW-0812">Transmembrane</keyword>
<dbReference type="GO" id="GO:0000271">
    <property type="term" value="P:polysaccharide biosynthetic process"/>
    <property type="evidence" value="ECO:0007669"/>
    <property type="project" value="InterPro"/>
</dbReference>
<protein>
    <submittedName>
        <fullName evidence="7">GtrA-like protein</fullName>
    </submittedName>
</protein>
<dbReference type="EMBL" id="FNBK01000027">
    <property type="protein sequence ID" value="SDG36810.1"/>
    <property type="molecule type" value="Genomic_DNA"/>
</dbReference>
<feature type="domain" description="GtrA/DPMS transmembrane" evidence="6">
    <location>
        <begin position="2"/>
        <end position="97"/>
    </location>
</feature>
<name>A0A1G7TQK4_9EURY</name>
<dbReference type="InterPro" id="IPR007267">
    <property type="entry name" value="GtrA_DPMS_TM"/>
</dbReference>
<comment type="subcellular location">
    <subcellularLocation>
        <location evidence="1">Membrane</location>
        <topology evidence="1">Multi-pass membrane protein</topology>
    </subcellularLocation>
</comment>
<keyword evidence="4 5" id="KW-0472">Membrane</keyword>
<evidence type="ECO:0000256" key="4">
    <source>
        <dbReference type="ARBA" id="ARBA00023136"/>
    </source>
</evidence>
<keyword evidence="8" id="KW-1185">Reference proteome</keyword>
<accession>A0A1G7TQK4</accession>
<dbReference type="AlphaFoldDB" id="A0A1G7TQK4"/>
<evidence type="ECO:0000256" key="5">
    <source>
        <dbReference type="SAM" id="Phobius"/>
    </source>
</evidence>
<dbReference type="GO" id="GO:0016020">
    <property type="term" value="C:membrane"/>
    <property type="evidence" value="ECO:0007669"/>
    <property type="project" value="UniProtKB-SubCell"/>
</dbReference>
<evidence type="ECO:0000256" key="3">
    <source>
        <dbReference type="ARBA" id="ARBA00022989"/>
    </source>
</evidence>
<dbReference type="Proteomes" id="UP000199076">
    <property type="component" value="Unassembled WGS sequence"/>
</dbReference>
<gene>
    <name evidence="7" type="ORF">SAMN05216218_12728</name>
</gene>
<evidence type="ECO:0000259" key="6">
    <source>
        <dbReference type="Pfam" id="PF04138"/>
    </source>
</evidence>
<dbReference type="Pfam" id="PF04138">
    <property type="entry name" value="GtrA_DPMS_TM"/>
    <property type="match status" value="1"/>
</dbReference>
<sequence length="105" mass="11445">MVGVEVAILVMFAVNERWTFAGRGAPGFGPLAHRLGRSHLVRSGGVSLQLAAYWLLTRRLDITVVAAGIDVWFLVASVVAIGAAMLVNYAFEGLFTWRLQRDEAT</sequence>
<evidence type="ECO:0000313" key="8">
    <source>
        <dbReference type="Proteomes" id="UP000199076"/>
    </source>
</evidence>
<feature type="transmembrane region" description="Helical" evidence="5">
    <location>
        <begin position="62"/>
        <end position="91"/>
    </location>
</feature>
<organism evidence="7 8">
    <name type="scientific">Halorientalis regularis</name>
    <dbReference type="NCBI Taxonomy" id="660518"/>
    <lineage>
        <taxon>Archaea</taxon>
        <taxon>Methanobacteriati</taxon>
        <taxon>Methanobacteriota</taxon>
        <taxon>Stenosarchaea group</taxon>
        <taxon>Halobacteria</taxon>
        <taxon>Halobacteriales</taxon>
        <taxon>Haloarculaceae</taxon>
        <taxon>Halorientalis</taxon>
    </lineage>
</organism>
<evidence type="ECO:0000256" key="2">
    <source>
        <dbReference type="ARBA" id="ARBA00022692"/>
    </source>
</evidence>
<reference evidence="8" key="1">
    <citation type="submission" date="2016-10" db="EMBL/GenBank/DDBJ databases">
        <authorList>
            <person name="Varghese N."/>
            <person name="Submissions S."/>
        </authorList>
    </citation>
    <scope>NUCLEOTIDE SEQUENCE [LARGE SCALE GENOMIC DNA]</scope>
    <source>
        <strain evidence="8">IBRC-M 10760</strain>
    </source>
</reference>